<dbReference type="HOGENOM" id="CLU_3230934_0_0_9"/>
<comment type="caution">
    <text evidence="1">The sequence shown here is derived from an EMBL/GenBank/DDBJ whole genome shotgun (WGS) entry which is preliminary data.</text>
</comment>
<accession>R8W8Q7</accession>
<evidence type="ECO:0000313" key="2">
    <source>
        <dbReference type="Proteomes" id="UP000013981"/>
    </source>
</evidence>
<dbReference type="Proteomes" id="UP000013981">
    <property type="component" value="Unassembled WGS sequence"/>
</dbReference>
<protein>
    <submittedName>
        <fullName evidence="1">Uncharacterized protein</fullName>
    </submittedName>
</protein>
<dbReference type="PATRIC" id="fig|1203606.4.peg.208"/>
<keyword evidence="2" id="KW-1185">Reference proteome</keyword>
<dbReference type="RefSeq" id="WP_016146435.1">
    <property type="nucleotide sequence ID" value="NZ_KB976103.1"/>
</dbReference>
<organism evidence="1 2">
    <name type="scientific">Butyricicoccus pullicaecorum 1.2</name>
    <dbReference type="NCBI Taxonomy" id="1203606"/>
    <lineage>
        <taxon>Bacteria</taxon>
        <taxon>Bacillati</taxon>
        <taxon>Bacillota</taxon>
        <taxon>Clostridia</taxon>
        <taxon>Eubacteriales</taxon>
        <taxon>Butyricicoccaceae</taxon>
        <taxon>Butyricicoccus</taxon>
    </lineage>
</organism>
<dbReference type="AlphaFoldDB" id="R8W8Q7"/>
<proteinExistence type="predicted"/>
<evidence type="ECO:0000313" key="1">
    <source>
        <dbReference type="EMBL" id="EOQ39532.1"/>
    </source>
</evidence>
<reference evidence="1 2" key="1">
    <citation type="submission" date="2013-01" db="EMBL/GenBank/DDBJ databases">
        <title>The Genome Sequence of Butyricicoccus pullicaecorum 1.2.</title>
        <authorList>
            <consortium name="The Broad Institute Genome Sequencing Platform"/>
            <person name="Earl A."/>
            <person name="Ward D."/>
            <person name="Feldgarden M."/>
            <person name="Gevers D."/>
            <person name="Van Immerseel F."/>
            <person name="Eeckhaut V."/>
            <person name="Walker B."/>
            <person name="Young S.K."/>
            <person name="Zeng Q."/>
            <person name="Gargeya S."/>
            <person name="Fitzgerald M."/>
            <person name="Haas B."/>
            <person name="Abouelleil A."/>
            <person name="Alvarado L."/>
            <person name="Arachchi H.M."/>
            <person name="Berlin A.M."/>
            <person name="Chapman S.B."/>
            <person name="Dewar J."/>
            <person name="Goldberg J."/>
            <person name="Griggs A."/>
            <person name="Gujja S."/>
            <person name="Hansen M."/>
            <person name="Howarth C."/>
            <person name="Imamovic A."/>
            <person name="Larimer J."/>
            <person name="McCowan C."/>
            <person name="Murphy C."/>
            <person name="Neiman D."/>
            <person name="Pearson M."/>
            <person name="Priest M."/>
            <person name="Roberts A."/>
            <person name="Saif S."/>
            <person name="Shea T."/>
            <person name="Sisk P."/>
            <person name="Sykes S."/>
            <person name="Wortman J."/>
            <person name="Nusbaum C."/>
            <person name="Birren B."/>
        </authorList>
    </citation>
    <scope>NUCLEOTIDE SEQUENCE [LARGE SCALE GENOMIC DNA]</scope>
    <source>
        <strain evidence="1 2">1.2</strain>
    </source>
</reference>
<sequence>MTRDEYYALLAEKHKQTDWNDRESVHAYNEYARMLRKQVDCDE</sequence>
<gene>
    <name evidence="1" type="ORF">HMPREF1526_00226</name>
</gene>
<name>R8W8Q7_9FIRM</name>
<dbReference type="EMBL" id="AQOB01000002">
    <property type="protein sequence ID" value="EOQ39532.1"/>
    <property type="molecule type" value="Genomic_DNA"/>
</dbReference>